<dbReference type="eggNOG" id="COG0515">
    <property type="taxonomic scope" value="Bacteria"/>
</dbReference>
<dbReference type="Gene3D" id="3.30.200.20">
    <property type="entry name" value="Phosphorylase Kinase, domain 1"/>
    <property type="match status" value="1"/>
</dbReference>
<dbReference type="InterPro" id="IPR000719">
    <property type="entry name" value="Prot_kinase_dom"/>
</dbReference>
<keyword evidence="3" id="KW-0418">Kinase</keyword>
<evidence type="ECO:0000313" key="7">
    <source>
        <dbReference type="EMBL" id="EDM28525.1"/>
    </source>
</evidence>
<dbReference type="PANTHER" id="PTHR43289:SF6">
    <property type="entry name" value="SERINE_THREONINE-PROTEIN KINASE NEKL-3"/>
    <property type="match status" value="1"/>
</dbReference>
<feature type="transmembrane region" description="Helical" evidence="5">
    <location>
        <begin position="354"/>
        <end position="373"/>
    </location>
</feature>
<sequence>MPKDIKSFTENLDLDLTSLYDDQEENEIDESLVYPLCASLQNKLGYTEKEEIARGGEKKIFRTFDARSDRYIALARPLRDSKEHQERFLREARISASLEHPNIIPVYDIELDDASQPFFTMELLKDQTLKDLLTDFHSLENQTYDLPQLLDVFVKVCDAIAYAHSKNVLHLDVKPENINVGEFGQVLLIDWGLAKIVNNPKEEDLYLNESTLDMDLLNDMTQIGILKGSPGFMAPEQAVSQGEKSFKTDIYSLGALLYHILTGEIHVEGDCIEEYLKGTREGDLRDFKKPIAIGLKAVFYKACQLDPQQRYDSVDDLKQEIQAFLRGYATQAEEAGFLKQLKLIYQRNRIRCQLIFGFLLFSLVGTSLFIQALRESEAEAIMARKKAEKALSLYEKEKRGRESIIAEFDNSLQDFKENLGSSSKIEAHFSRLLVGSAIASSRKLDFEMALALTELAIKKNPEDYNAIAEKGFIHLIRHEFTKANDALQQCSTHSPHIYDLIRVARNYYILKPNDEQRLSNEQFLNFLEELPDNRAWLKSYMLIYDRKVNPSMTAHSDLVKGYIISLNPELTKENFNYKFTERPEGNHLDISHNPELTSLRNMGGKQFPYLSILRTLDLKTLNVSHTGLLRITNLSQLGLEEINIANTPVRNFHVLNDFKVKPKLKISRKHLELGCPEDLVISIAD</sequence>
<dbReference type="SUPFAM" id="SSF56112">
    <property type="entry name" value="Protein kinase-like (PK-like)"/>
    <property type="match status" value="1"/>
</dbReference>
<protein>
    <recommendedName>
        <fullName evidence="6">Protein kinase domain-containing protein</fullName>
    </recommendedName>
</protein>
<dbReference type="Pfam" id="PF00069">
    <property type="entry name" value="Pkinase"/>
    <property type="match status" value="1"/>
</dbReference>
<dbReference type="CDD" id="cd14014">
    <property type="entry name" value="STKc_PknB_like"/>
    <property type="match status" value="1"/>
</dbReference>
<organism evidence="7 8">
    <name type="scientific">Lentisphaera araneosa HTCC2155</name>
    <dbReference type="NCBI Taxonomy" id="313628"/>
    <lineage>
        <taxon>Bacteria</taxon>
        <taxon>Pseudomonadati</taxon>
        <taxon>Lentisphaerota</taxon>
        <taxon>Lentisphaeria</taxon>
        <taxon>Lentisphaerales</taxon>
        <taxon>Lentisphaeraceae</taxon>
        <taxon>Lentisphaera</taxon>
    </lineage>
</organism>
<dbReference type="RefSeq" id="WP_007277961.1">
    <property type="nucleotide sequence ID" value="NZ_ABCK01000005.1"/>
</dbReference>
<keyword evidence="5" id="KW-0812">Transmembrane</keyword>
<dbReference type="OrthoDB" id="9801841at2"/>
<gene>
    <name evidence="7" type="ORF">LNTAR_11431</name>
</gene>
<evidence type="ECO:0000256" key="5">
    <source>
        <dbReference type="SAM" id="Phobius"/>
    </source>
</evidence>
<keyword evidence="5" id="KW-0472">Membrane</keyword>
<dbReference type="PROSITE" id="PS50011">
    <property type="entry name" value="PROTEIN_KINASE_DOM"/>
    <property type="match status" value="1"/>
</dbReference>
<dbReference type="GO" id="GO:0004674">
    <property type="term" value="F:protein serine/threonine kinase activity"/>
    <property type="evidence" value="ECO:0007669"/>
    <property type="project" value="TreeGrafter"/>
</dbReference>
<evidence type="ECO:0000256" key="3">
    <source>
        <dbReference type="ARBA" id="ARBA00022777"/>
    </source>
</evidence>
<name>A6DJ89_9BACT</name>
<keyword evidence="8" id="KW-1185">Reference proteome</keyword>
<dbReference type="InterPro" id="IPR011009">
    <property type="entry name" value="Kinase-like_dom_sf"/>
</dbReference>
<evidence type="ECO:0000256" key="4">
    <source>
        <dbReference type="ARBA" id="ARBA00022840"/>
    </source>
</evidence>
<proteinExistence type="predicted"/>
<keyword evidence="5" id="KW-1133">Transmembrane helix</keyword>
<keyword evidence="4" id="KW-0067">ATP-binding</keyword>
<dbReference type="SMART" id="SM00220">
    <property type="entry name" value="S_TKc"/>
    <property type="match status" value="1"/>
</dbReference>
<reference evidence="7 8" key="1">
    <citation type="journal article" date="2010" name="J. Bacteriol.">
        <title>Genome sequence of Lentisphaera araneosa HTCC2155T, the type species of the order Lentisphaerales in the phylum Lentisphaerae.</title>
        <authorList>
            <person name="Thrash J.C."/>
            <person name="Cho J.C."/>
            <person name="Vergin K.L."/>
            <person name="Morris R.M."/>
            <person name="Giovannoni S.J."/>
        </authorList>
    </citation>
    <scope>NUCLEOTIDE SEQUENCE [LARGE SCALE GENOMIC DNA]</scope>
    <source>
        <strain evidence="7 8">HTCC2155</strain>
    </source>
</reference>
<dbReference type="PANTHER" id="PTHR43289">
    <property type="entry name" value="MITOGEN-ACTIVATED PROTEIN KINASE KINASE KINASE 20-RELATED"/>
    <property type="match status" value="1"/>
</dbReference>
<dbReference type="Gene3D" id="1.10.510.10">
    <property type="entry name" value="Transferase(Phosphotransferase) domain 1"/>
    <property type="match status" value="1"/>
</dbReference>
<evidence type="ECO:0000259" key="6">
    <source>
        <dbReference type="PROSITE" id="PS50011"/>
    </source>
</evidence>
<dbReference type="InterPro" id="IPR011990">
    <property type="entry name" value="TPR-like_helical_dom_sf"/>
</dbReference>
<keyword evidence="1" id="KW-0808">Transferase</keyword>
<accession>A6DJ89</accession>
<dbReference type="SUPFAM" id="SSF48452">
    <property type="entry name" value="TPR-like"/>
    <property type="match status" value="1"/>
</dbReference>
<evidence type="ECO:0000256" key="2">
    <source>
        <dbReference type="ARBA" id="ARBA00022741"/>
    </source>
</evidence>
<comment type="caution">
    <text evidence="7">The sequence shown here is derived from an EMBL/GenBank/DDBJ whole genome shotgun (WGS) entry which is preliminary data.</text>
</comment>
<dbReference type="Gene3D" id="1.25.40.10">
    <property type="entry name" value="Tetratricopeptide repeat domain"/>
    <property type="match status" value="1"/>
</dbReference>
<dbReference type="GO" id="GO:0005524">
    <property type="term" value="F:ATP binding"/>
    <property type="evidence" value="ECO:0007669"/>
    <property type="project" value="UniProtKB-KW"/>
</dbReference>
<evidence type="ECO:0000313" key="8">
    <source>
        <dbReference type="Proteomes" id="UP000004947"/>
    </source>
</evidence>
<dbReference type="Proteomes" id="UP000004947">
    <property type="component" value="Unassembled WGS sequence"/>
</dbReference>
<feature type="domain" description="Protein kinase" evidence="6">
    <location>
        <begin position="46"/>
        <end position="325"/>
    </location>
</feature>
<dbReference type="AlphaFoldDB" id="A6DJ89"/>
<dbReference type="STRING" id="313628.LNTAR_11431"/>
<dbReference type="EMBL" id="ABCK01000005">
    <property type="protein sequence ID" value="EDM28525.1"/>
    <property type="molecule type" value="Genomic_DNA"/>
</dbReference>
<keyword evidence="2" id="KW-0547">Nucleotide-binding</keyword>
<evidence type="ECO:0000256" key="1">
    <source>
        <dbReference type="ARBA" id="ARBA00022679"/>
    </source>
</evidence>